<keyword evidence="1" id="KW-0808">Transferase</keyword>
<evidence type="ECO:0000259" key="4">
    <source>
        <dbReference type="PROSITE" id="PS51099"/>
    </source>
</evidence>
<dbReference type="GO" id="GO:0009401">
    <property type="term" value="P:phosphoenolpyruvate-dependent sugar phosphotransferase system"/>
    <property type="evidence" value="ECO:0007669"/>
    <property type="project" value="InterPro"/>
</dbReference>
<dbReference type="SUPFAM" id="SSF63520">
    <property type="entry name" value="PTS-regulatory domain, PRD"/>
    <property type="match status" value="1"/>
</dbReference>
<dbReference type="CDD" id="cd00211">
    <property type="entry name" value="PTS_IIA_fru"/>
    <property type="match status" value="1"/>
</dbReference>
<dbReference type="InterPro" id="IPR036095">
    <property type="entry name" value="PTS_EIIB-like_sf"/>
</dbReference>
<evidence type="ECO:0000256" key="1">
    <source>
        <dbReference type="ARBA" id="ARBA00022679"/>
    </source>
</evidence>
<evidence type="ECO:0000259" key="3">
    <source>
        <dbReference type="PROSITE" id="PS51094"/>
    </source>
</evidence>
<dbReference type="InterPro" id="IPR002178">
    <property type="entry name" value="PTS_EIIA_type-2_dom"/>
</dbReference>
<reference evidence="6 7" key="1">
    <citation type="journal article" date="2014" name="Int. J. Syst. Evol. Microbiol.">
        <title>Phylogenomics and the dynamic genome evolution of the genus Streptococcus.</title>
        <authorList>
            <consortium name="The Broad Institute Genome Sequencing Platform"/>
            <person name="Richards V.P."/>
            <person name="Palmer S.R."/>
            <person name="Pavinski Bitar P.D."/>
            <person name="Qin X."/>
            <person name="Weinstock G.M."/>
            <person name="Highlander S.K."/>
            <person name="Town C.D."/>
            <person name="Burne R.A."/>
            <person name="Stanhope M.J."/>
        </authorList>
    </citation>
    <scope>NUCLEOTIDE SEQUENCE [LARGE SCALE GENOMIC DNA]</scope>
    <source>
        <strain evidence="6 7">707-05</strain>
    </source>
</reference>
<dbReference type="Gene3D" id="3.40.50.2300">
    <property type="match status" value="1"/>
</dbReference>
<dbReference type="InterPro" id="IPR013011">
    <property type="entry name" value="PTS_EIIB_2"/>
</dbReference>
<dbReference type="STRING" id="764299.STRIC_1941"/>
<dbReference type="Pfam" id="PF00874">
    <property type="entry name" value="PRD"/>
    <property type="match status" value="1"/>
</dbReference>
<evidence type="ECO:0000313" key="6">
    <source>
        <dbReference type="EMBL" id="EHI69181.1"/>
    </source>
</evidence>
<feature type="domain" description="PRD" evidence="5">
    <location>
        <begin position="75"/>
        <end position="182"/>
    </location>
</feature>
<dbReference type="Gene3D" id="1.10.1790.10">
    <property type="entry name" value="PRD domain"/>
    <property type="match status" value="1"/>
</dbReference>
<comment type="caution">
    <text evidence="6">The sequence shown here is derived from an EMBL/GenBank/DDBJ whole genome shotgun (WGS) entry which is preliminary data.</text>
</comment>
<dbReference type="Proteomes" id="UP000003330">
    <property type="component" value="Unassembled WGS sequence"/>
</dbReference>
<dbReference type="InterPro" id="IPR016152">
    <property type="entry name" value="PTrfase/Anion_transptr"/>
</dbReference>
<dbReference type="GO" id="GO:0008982">
    <property type="term" value="F:protein-N(PI)-phosphohistidine-sugar phosphotransferase activity"/>
    <property type="evidence" value="ECO:0007669"/>
    <property type="project" value="InterPro"/>
</dbReference>
<protein>
    <submittedName>
        <fullName evidence="6">Phosphoenolpyruvate-dependent sugar PTS family porter, EIIA 2</fullName>
    </submittedName>
</protein>
<feature type="domain" description="PTS EIIB type-2" evidence="4">
    <location>
        <begin position="183"/>
        <end position="272"/>
    </location>
</feature>
<keyword evidence="7" id="KW-1185">Reference proteome</keyword>
<evidence type="ECO:0000313" key="7">
    <source>
        <dbReference type="Proteomes" id="UP000003330"/>
    </source>
</evidence>
<evidence type="ECO:0000256" key="2">
    <source>
        <dbReference type="ARBA" id="ARBA00022737"/>
    </source>
</evidence>
<dbReference type="PANTHER" id="PTHR30185">
    <property type="entry name" value="CRYPTIC BETA-GLUCOSIDE BGL OPERON ANTITERMINATOR"/>
    <property type="match status" value="1"/>
</dbReference>
<feature type="domain" description="PTS EIIA type-2" evidence="3">
    <location>
        <begin position="290"/>
        <end position="430"/>
    </location>
</feature>
<dbReference type="EMBL" id="AEUX02000007">
    <property type="protein sequence ID" value="EHI69181.1"/>
    <property type="molecule type" value="Genomic_DNA"/>
</dbReference>
<dbReference type="SUPFAM" id="SSF55804">
    <property type="entry name" value="Phoshotransferase/anion transport protein"/>
    <property type="match status" value="1"/>
</dbReference>
<dbReference type="eggNOG" id="COG1762">
    <property type="taxonomic scope" value="Bacteria"/>
</dbReference>
<dbReference type="AlphaFoldDB" id="G5K553"/>
<dbReference type="PROSITE" id="PS51094">
    <property type="entry name" value="PTS_EIIA_TYPE_2"/>
    <property type="match status" value="1"/>
</dbReference>
<dbReference type="SUPFAM" id="SSF52794">
    <property type="entry name" value="PTS system IIB component-like"/>
    <property type="match status" value="1"/>
</dbReference>
<proteinExistence type="predicted"/>
<dbReference type="PANTHER" id="PTHR30185:SF12">
    <property type="entry name" value="TRANSCRIPTIONAL REGULATOR MANR"/>
    <property type="match status" value="1"/>
</dbReference>
<dbReference type="CDD" id="cd05568">
    <property type="entry name" value="PTS_IIB_bgl_like"/>
    <property type="match status" value="1"/>
</dbReference>
<dbReference type="PROSITE" id="PS51372">
    <property type="entry name" value="PRD_2"/>
    <property type="match status" value="1"/>
</dbReference>
<evidence type="ECO:0000259" key="5">
    <source>
        <dbReference type="PROSITE" id="PS51372"/>
    </source>
</evidence>
<name>G5K553_9STRE</name>
<organism evidence="6 7">
    <name type="scientific">Streptococcus ictaluri 707-05</name>
    <dbReference type="NCBI Taxonomy" id="764299"/>
    <lineage>
        <taxon>Bacteria</taxon>
        <taxon>Bacillati</taxon>
        <taxon>Bacillota</taxon>
        <taxon>Bacilli</taxon>
        <taxon>Lactobacillales</taxon>
        <taxon>Streptococcaceae</taxon>
        <taxon>Streptococcus</taxon>
    </lineage>
</organism>
<gene>
    <name evidence="6" type="ORF">STRIC_1941</name>
</gene>
<dbReference type="Gene3D" id="3.40.930.10">
    <property type="entry name" value="Mannitol-specific EII, Chain A"/>
    <property type="match status" value="1"/>
</dbReference>
<dbReference type="GO" id="GO:0006355">
    <property type="term" value="P:regulation of DNA-templated transcription"/>
    <property type="evidence" value="ECO:0007669"/>
    <property type="project" value="InterPro"/>
</dbReference>
<sequence length="431" mass="49225">MLVDLLIAKSRISLGYGLKKAKGGIEEDIRRFEVYLFAGDLLSRSLGIPLEEVSDQEITQLAFTILSIGYTKENHTGSQFERLAIQLIDKVSDLSEIDFNNDSYLQDMIANHMRPMLYRLKNDIKIENQTTEEIKKRYSILFNMVWLASKIVSDQYDLQFSDAEIAFLTIYFEIAVEKLEKPLVIYVVCPHGLATSELIMNTLRQMLSPFDHLKKIELSEVTEAQVAKADILISSVVLEAVNQNYILVSPLLTRQETEKIQMAYQELRDGNRKMLSLINDKHHLNHSVIRSLVDDNLYLRQQLLDKEAAISFLVEQGSTVNNASPRYLASIIAREAMGSTSVCTGVALPHAAPEHVSQSQLMLMSLEEPILWGTNWVSLIILIAIKEGEEERYKDALIYLYSKIDDRDFIDTLAKMEDEDLFMKTLFEKET</sequence>
<keyword evidence="2" id="KW-0677">Repeat</keyword>
<accession>G5K553</accession>
<dbReference type="InterPro" id="IPR036634">
    <property type="entry name" value="PRD_sf"/>
</dbReference>
<dbReference type="PROSITE" id="PS51099">
    <property type="entry name" value="PTS_EIIB_TYPE_2"/>
    <property type="match status" value="1"/>
</dbReference>
<dbReference type="InterPro" id="IPR050661">
    <property type="entry name" value="BglG_antiterminators"/>
</dbReference>
<dbReference type="Pfam" id="PF00359">
    <property type="entry name" value="PTS_EIIA_2"/>
    <property type="match status" value="1"/>
</dbReference>
<dbReference type="eggNOG" id="COG3711">
    <property type="taxonomic scope" value="Bacteria"/>
</dbReference>
<dbReference type="InterPro" id="IPR011608">
    <property type="entry name" value="PRD"/>
</dbReference>